<sequence>MKKKLKLLLASCLINILAFAQEPSKLSVDDAIRMAVEKNFDVEIVKNEQQIGAINNNWGTAGLWPNINLNSTLGIASNNLEQRLTNGTTIKRNGAILRNLNAGFAVSWRIFDGMRMFASKRRLEELEKIGELSFRSQVNTTVFNVIAAYYEIVQLNQQRKALQATIKFFEERKLIAESRFTIGTAPKTDFLQAEVDLNQQKGSLLAIENNIRVAKANFNNLLARKPETIFEVMEVIEPDATVSYAALQQKATTDNYDLLLAQSSLSVLVQQKREIISQRLPSVTLNGNFNLSQSKNDAGFTLFNRNLGPNGNIGIAIPIFQGGNIKRQEQVADIGIKNQQIVIDRLKNQVNTSLLNAFYNFQNALNLVKLEKNTLALIEENNVIATERFRKLAITSLELRQVQIDYINGQTRYINSLYMAKLAEAEMKLLAGDLNKL</sequence>
<dbReference type="KEGG" id="lacs:H4075_16525"/>
<dbReference type="InterPro" id="IPR051906">
    <property type="entry name" value="TolC-like"/>
</dbReference>
<dbReference type="InterPro" id="IPR003423">
    <property type="entry name" value="OMP_efflux"/>
</dbReference>
<keyword evidence="6" id="KW-0472">Membrane</keyword>
<keyword evidence="10" id="KW-1185">Reference proteome</keyword>
<evidence type="ECO:0000256" key="3">
    <source>
        <dbReference type="ARBA" id="ARBA00022448"/>
    </source>
</evidence>
<comment type="subcellular location">
    <subcellularLocation>
        <location evidence="1">Cell outer membrane</location>
    </subcellularLocation>
</comment>
<dbReference type="GO" id="GO:0015288">
    <property type="term" value="F:porin activity"/>
    <property type="evidence" value="ECO:0007669"/>
    <property type="project" value="TreeGrafter"/>
</dbReference>
<protein>
    <submittedName>
        <fullName evidence="9">TolC family protein</fullName>
    </submittedName>
</protein>
<evidence type="ECO:0000313" key="9">
    <source>
        <dbReference type="EMBL" id="QNA43671.1"/>
    </source>
</evidence>
<dbReference type="RefSeq" id="WP_182801933.1">
    <property type="nucleotide sequence ID" value="NZ_CP060007.1"/>
</dbReference>
<dbReference type="EMBL" id="CP060007">
    <property type="protein sequence ID" value="QNA43671.1"/>
    <property type="molecule type" value="Genomic_DNA"/>
</dbReference>
<keyword evidence="7" id="KW-0998">Cell outer membrane</keyword>
<dbReference type="Pfam" id="PF02321">
    <property type="entry name" value="OEP"/>
    <property type="match status" value="1"/>
</dbReference>
<dbReference type="Proteomes" id="UP000515344">
    <property type="component" value="Chromosome"/>
</dbReference>
<organism evidence="9 10">
    <name type="scientific">Lacibacter sediminis</name>
    <dbReference type="NCBI Taxonomy" id="2760713"/>
    <lineage>
        <taxon>Bacteria</taxon>
        <taxon>Pseudomonadati</taxon>
        <taxon>Bacteroidota</taxon>
        <taxon>Chitinophagia</taxon>
        <taxon>Chitinophagales</taxon>
        <taxon>Chitinophagaceae</taxon>
        <taxon>Lacibacter</taxon>
    </lineage>
</organism>
<evidence type="ECO:0000256" key="7">
    <source>
        <dbReference type="ARBA" id="ARBA00023237"/>
    </source>
</evidence>
<proteinExistence type="inferred from homology"/>
<accession>A0A7G5XDW8</accession>
<evidence type="ECO:0000256" key="6">
    <source>
        <dbReference type="ARBA" id="ARBA00023136"/>
    </source>
</evidence>
<evidence type="ECO:0000256" key="8">
    <source>
        <dbReference type="SAM" id="SignalP"/>
    </source>
</evidence>
<feature type="chain" id="PRO_5029007067" evidence="8">
    <location>
        <begin position="21"/>
        <end position="437"/>
    </location>
</feature>
<dbReference type="Gene3D" id="1.20.1600.10">
    <property type="entry name" value="Outer membrane efflux proteins (OEP)"/>
    <property type="match status" value="1"/>
</dbReference>
<dbReference type="AlphaFoldDB" id="A0A7G5XDW8"/>
<reference evidence="10" key="1">
    <citation type="submission" date="2020-08" db="EMBL/GenBank/DDBJ databases">
        <title>Lacibacter sp. S13-6-6 genome sequencing.</title>
        <authorList>
            <person name="Jin L."/>
        </authorList>
    </citation>
    <scope>NUCLEOTIDE SEQUENCE [LARGE SCALE GENOMIC DNA]</scope>
    <source>
        <strain evidence="10">S13-6-6</strain>
    </source>
</reference>
<dbReference type="GO" id="GO:0009279">
    <property type="term" value="C:cell outer membrane"/>
    <property type="evidence" value="ECO:0007669"/>
    <property type="project" value="UniProtKB-SubCell"/>
</dbReference>
<keyword evidence="4" id="KW-1134">Transmembrane beta strand</keyword>
<evidence type="ECO:0000256" key="2">
    <source>
        <dbReference type="ARBA" id="ARBA00007613"/>
    </source>
</evidence>
<keyword evidence="8" id="KW-0732">Signal</keyword>
<dbReference type="PANTHER" id="PTHR30026:SF20">
    <property type="entry name" value="OUTER MEMBRANE PROTEIN TOLC"/>
    <property type="match status" value="1"/>
</dbReference>
<dbReference type="PANTHER" id="PTHR30026">
    <property type="entry name" value="OUTER MEMBRANE PROTEIN TOLC"/>
    <property type="match status" value="1"/>
</dbReference>
<dbReference type="SUPFAM" id="SSF56954">
    <property type="entry name" value="Outer membrane efflux proteins (OEP)"/>
    <property type="match status" value="1"/>
</dbReference>
<dbReference type="GO" id="GO:1990281">
    <property type="term" value="C:efflux pump complex"/>
    <property type="evidence" value="ECO:0007669"/>
    <property type="project" value="TreeGrafter"/>
</dbReference>
<name>A0A7G5XDW8_9BACT</name>
<evidence type="ECO:0000256" key="1">
    <source>
        <dbReference type="ARBA" id="ARBA00004442"/>
    </source>
</evidence>
<comment type="similarity">
    <text evidence="2">Belongs to the outer membrane factor (OMF) (TC 1.B.17) family.</text>
</comment>
<dbReference type="GO" id="GO:0015562">
    <property type="term" value="F:efflux transmembrane transporter activity"/>
    <property type="evidence" value="ECO:0007669"/>
    <property type="project" value="InterPro"/>
</dbReference>
<feature type="signal peptide" evidence="8">
    <location>
        <begin position="1"/>
        <end position="20"/>
    </location>
</feature>
<evidence type="ECO:0000313" key="10">
    <source>
        <dbReference type="Proteomes" id="UP000515344"/>
    </source>
</evidence>
<evidence type="ECO:0000256" key="5">
    <source>
        <dbReference type="ARBA" id="ARBA00022692"/>
    </source>
</evidence>
<gene>
    <name evidence="9" type="ORF">H4075_16525</name>
</gene>
<keyword evidence="5" id="KW-0812">Transmembrane</keyword>
<keyword evidence="3" id="KW-0813">Transport</keyword>
<evidence type="ECO:0000256" key="4">
    <source>
        <dbReference type="ARBA" id="ARBA00022452"/>
    </source>
</evidence>